<sequence length="70" mass="8406">MEQSSFVALPQFVWKMGVRNEMGKEKENTKTVYITMGNIQLRLKNDHYEINYLFYKKAQADYYFTQILSL</sequence>
<dbReference type="AlphaFoldDB" id="A0A4R0ED17"/>
<reference evidence="1 2" key="1">
    <citation type="submission" date="2019-02" db="EMBL/GenBank/DDBJ databases">
        <title>High diversity of culturable Acinetobacter species in natural soil and water ecosystems.</title>
        <authorList>
            <person name="Radolfova-Krizova L."/>
            <person name="Nemec A."/>
        </authorList>
    </citation>
    <scope>NUCLEOTIDE SEQUENCE [LARGE SCALE GENOMIC DNA]</scope>
    <source>
        <strain evidence="1 2">ANC 4281</strain>
    </source>
</reference>
<evidence type="ECO:0000313" key="1">
    <source>
        <dbReference type="EMBL" id="TCB53415.1"/>
    </source>
</evidence>
<evidence type="ECO:0000313" key="2">
    <source>
        <dbReference type="Proteomes" id="UP000291380"/>
    </source>
</evidence>
<gene>
    <name evidence="1" type="ORF">E0H85_16805</name>
</gene>
<name>A0A4R0ED17_9GAMM</name>
<dbReference type="OrthoDB" id="9879998at2"/>
<dbReference type="RefSeq" id="WP_131272266.1">
    <property type="nucleotide sequence ID" value="NZ_SJOA01000045.1"/>
</dbReference>
<accession>A0A4R0ED17</accession>
<protein>
    <submittedName>
        <fullName evidence="1">Uncharacterized protein</fullName>
    </submittedName>
</protein>
<organism evidence="1 2">
    <name type="scientific">Acinetobacter terrae</name>
    <dbReference type="NCBI Taxonomy" id="2731247"/>
    <lineage>
        <taxon>Bacteria</taxon>
        <taxon>Pseudomonadati</taxon>
        <taxon>Pseudomonadota</taxon>
        <taxon>Gammaproteobacteria</taxon>
        <taxon>Moraxellales</taxon>
        <taxon>Moraxellaceae</taxon>
        <taxon>Acinetobacter</taxon>
        <taxon>Acinetobacter Taxon 24</taxon>
    </lineage>
</organism>
<comment type="caution">
    <text evidence="1">The sequence shown here is derived from an EMBL/GenBank/DDBJ whole genome shotgun (WGS) entry which is preliminary data.</text>
</comment>
<dbReference type="Proteomes" id="UP000291380">
    <property type="component" value="Unassembled WGS sequence"/>
</dbReference>
<dbReference type="EMBL" id="SJOA01000045">
    <property type="protein sequence ID" value="TCB53415.1"/>
    <property type="molecule type" value="Genomic_DNA"/>
</dbReference>
<proteinExistence type="predicted"/>